<dbReference type="InterPro" id="IPR017871">
    <property type="entry name" value="ABC_transporter-like_CS"/>
</dbReference>
<dbReference type="InterPro" id="IPR017911">
    <property type="entry name" value="MacB-like_ATP-bd"/>
</dbReference>
<dbReference type="CDD" id="cd03255">
    <property type="entry name" value="ABC_MJ0796_LolCDE_FtsE"/>
    <property type="match status" value="1"/>
</dbReference>
<reference evidence="5" key="1">
    <citation type="submission" date="2024-03" db="EMBL/GenBank/DDBJ databases">
        <title>Human intestinal bacterial collection.</title>
        <authorList>
            <person name="Pauvert C."/>
            <person name="Hitch T.C.A."/>
            <person name="Clavel T."/>
        </authorList>
    </citation>
    <scope>NUCLEOTIDE SEQUENCE [LARGE SCALE GENOMIC DNA]</scope>
    <source>
        <strain evidence="5">CLA-AA-H89B</strain>
    </source>
</reference>
<evidence type="ECO:0000256" key="3">
    <source>
        <dbReference type="ARBA" id="ARBA00022840"/>
    </source>
</evidence>
<comment type="caution">
    <text evidence="5">The sequence shown here is derived from an EMBL/GenBank/DDBJ whole genome shotgun (WGS) entry which is preliminary data.</text>
</comment>
<dbReference type="InterPro" id="IPR003593">
    <property type="entry name" value="AAA+_ATPase"/>
</dbReference>
<dbReference type="InterPro" id="IPR015854">
    <property type="entry name" value="ABC_transpr_LolD-like"/>
</dbReference>
<dbReference type="PANTHER" id="PTHR24220">
    <property type="entry name" value="IMPORT ATP-BINDING PROTEIN"/>
    <property type="match status" value="1"/>
</dbReference>
<organism evidence="5 6">
    <name type="scientific">Lachnospira intestinalis</name>
    <dbReference type="NCBI Taxonomy" id="3133158"/>
    <lineage>
        <taxon>Bacteria</taxon>
        <taxon>Bacillati</taxon>
        <taxon>Bacillota</taxon>
        <taxon>Clostridia</taxon>
        <taxon>Lachnospirales</taxon>
        <taxon>Lachnospiraceae</taxon>
        <taxon>Lachnospira</taxon>
    </lineage>
</organism>
<dbReference type="GO" id="GO:0005524">
    <property type="term" value="F:ATP binding"/>
    <property type="evidence" value="ECO:0007669"/>
    <property type="project" value="UniProtKB-KW"/>
</dbReference>
<accession>A0ABV1H8W4</accession>
<dbReference type="InterPro" id="IPR027417">
    <property type="entry name" value="P-loop_NTPase"/>
</dbReference>
<feature type="domain" description="ABC transporter" evidence="4">
    <location>
        <begin position="5"/>
        <end position="222"/>
    </location>
</feature>
<dbReference type="PROSITE" id="PS00211">
    <property type="entry name" value="ABC_TRANSPORTER_1"/>
    <property type="match status" value="1"/>
</dbReference>
<evidence type="ECO:0000313" key="5">
    <source>
        <dbReference type="EMBL" id="MEQ2556159.1"/>
    </source>
</evidence>
<dbReference type="Pfam" id="PF00005">
    <property type="entry name" value="ABC_tran"/>
    <property type="match status" value="1"/>
</dbReference>
<sequence>MGEILRAENISKTYQAGRVVVKALNRCSFSVERGEFVAVVGRSGSGKSTLLRILASFDKPDEGKVYVEGEEISGLKGKKLAQFRQEKIGFIYQDYSLFPEYTAYENVLLPLKIAHQAVDKEQLERLFEELGITDCRERYPDEMSGGQKQRVAIARALVTRPAVLFADEPTGNLDAENAESVAAILSRASMRYGQTIVMVTHDRQMADYADRILSMENIVACMK</sequence>
<evidence type="ECO:0000256" key="2">
    <source>
        <dbReference type="ARBA" id="ARBA00022741"/>
    </source>
</evidence>
<proteinExistence type="predicted"/>
<keyword evidence="3 5" id="KW-0067">ATP-binding</keyword>
<keyword evidence="6" id="KW-1185">Reference proteome</keyword>
<dbReference type="Gene3D" id="3.40.50.300">
    <property type="entry name" value="P-loop containing nucleotide triphosphate hydrolases"/>
    <property type="match status" value="1"/>
</dbReference>
<evidence type="ECO:0000259" key="4">
    <source>
        <dbReference type="PROSITE" id="PS50893"/>
    </source>
</evidence>
<dbReference type="InterPro" id="IPR003439">
    <property type="entry name" value="ABC_transporter-like_ATP-bd"/>
</dbReference>
<evidence type="ECO:0000256" key="1">
    <source>
        <dbReference type="ARBA" id="ARBA00022448"/>
    </source>
</evidence>
<dbReference type="Proteomes" id="UP001546774">
    <property type="component" value="Unassembled WGS sequence"/>
</dbReference>
<name>A0ABV1H8W4_9FIRM</name>
<dbReference type="EMBL" id="JBBMFS010000018">
    <property type="protein sequence ID" value="MEQ2556159.1"/>
    <property type="molecule type" value="Genomic_DNA"/>
</dbReference>
<keyword evidence="2" id="KW-0547">Nucleotide-binding</keyword>
<keyword evidence="1" id="KW-0813">Transport</keyword>
<dbReference type="SUPFAM" id="SSF52540">
    <property type="entry name" value="P-loop containing nucleoside triphosphate hydrolases"/>
    <property type="match status" value="1"/>
</dbReference>
<protein>
    <submittedName>
        <fullName evidence="5">ABC transporter ATP-binding protein</fullName>
    </submittedName>
</protein>
<evidence type="ECO:0000313" key="6">
    <source>
        <dbReference type="Proteomes" id="UP001546774"/>
    </source>
</evidence>
<dbReference type="SMART" id="SM00382">
    <property type="entry name" value="AAA"/>
    <property type="match status" value="1"/>
</dbReference>
<dbReference type="PROSITE" id="PS50893">
    <property type="entry name" value="ABC_TRANSPORTER_2"/>
    <property type="match status" value="1"/>
</dbReference>
<gene>
    <name evidence="5" type="ORF">WMO37_14295</name>
</gene>